<gene>
    <name evidence="2" type="ORF">AVW11_28045</name>
</gene>
<dbReference type="PIRSF" id="PIRSF003025">
    <property type="entry name" value="eIF5A"/>
    <property type="match status" value="1"/>
</dbReference>
<sequence>MSDVDLDFGPSAEASASDTFPMRAGTLRRNGHVLMDGVACRLTDVSISKSAQRGLVEVNLTGVDVFTGEKHQDVHPCAHDVEVPVVVHTEYVLAGIDDGRLSLLAESTGEAKGGVTLPEGALGRVIESDFTAGRDVRVTVTRAMGREAATGHRAQ</sequence>
<dbReference type="PANTHER" id="PTHR11673">
    <property type="entry name" value="TRANSLATION INITIATION FACTOR 5A FAMILY MEMBER"/>
    <property type="match status" value="1"/>
</dbReference>
<accession>A0ABX3FYG5</accession>
<feature type="domain" description="Translation initiation factor 5A C-terminal" evidence="1">
    <location>
        <begin position="85"/>
        <end position="153"/>
    </location>
</feature>
<evidence type="ECO:0000313" key="3">
    <source>
        <dbReference type="Proteomes" id="UP000187151"/>
    </source>
</evidence>
<dbReference type="Gene3D" id="2.40.50.140">
    <property type="entry name" value="Nucleic acid-binding proteins"/>
    <property type="match status" value="1"/>
</dbReference>
<evidence type="ECO:0000259" key="1">
    <source>
        <dbReference type="SMART" id="SM01376"/>
    </source>
</evidence>
<keyword evidence="3" id="KW-1185">Reference proteome</keyword>
<dbReference type="InterPro" id="IPR008991">
    <property type="entry name" value="Translation_prot_SH3-like_sf"/>
</dbReference>
<dbReference type="InterPro" id="IPR048670">
    <property type="entry name" value="IF5A-like_N"/>
</dbReference>
<dbReference type="InterPro" id="IPR012340">
    <property type="entry name" value="NA-bd_OB-fold"/>
</dbReference>
<dbReference type="SUPFAM" id="SSF50104">
    <property type="entry name" value="Translation proteins SH3-like domain"/>
    <property type="match status" value="1"/>
</dbReference>
<dbReference type="SMART" id="SM01376">
    <property type="entry name" value="eIF-5a"/>
    <property type="match status" value="1"/>
</dbReference>
<name>A0ABX3FYG5_9ACTN</name>
<dbReference type="RefSeq" id="WP_060181204.1">
    <property type="nucleotide sequence ID" value="NZ_MQUR01000085.1"/>
</dbReference>
<dbReference type="NCBIfam" id="TIGR00037">
    <property type="entry name" value="eIF_5A"/>
    <property type="match status" value="1"/>
</dbReference>
<keyword evidence="2" id="KW-0396">Initiation factor</keyword>
<evidence type="ECO:0000313" key="2">
    <source>
        <dbReference type="EMBL" id="OLZ58544.1"/>
    </source>
</evidence>
<organism evidence="2 3">
    <name type="scientific">Streptomyces amritsarensis</name>
    <dbReference type="NCBI Taxonomy" id="681158"/>
    <lineage>
        <taxon>Bacteria</taxon>
        <taxon>Bacillati</taxon>
        <taxon>Actinomycetota</taxon>
        <taxon>Actinomycetes</taxon>
        <taxon>Kitasatosporales</taxon>
        <taxon>Streptomycetaceae</taxon>
        <taxon>Streptomyces</taxon>
    </lineage>
</organism>
<dbReference type="InterPro" id="IPR014722">
    <property type="entry name" value="Rib_uL2_dom2"/>
</dbReference>
<dbReference type="SUPFAM" id="SSF50249">
    <property type="entry name" value="Nucleic acid-binding proteins"/>
    <property type="match status" value="1"/>
</dbReference>
<dbReference type="EMBL" id="MQUR01000085">
    <property type="protein sequence ID" value="OLZ58544.1"/>
    <property type="molecule type" value="Genomic_DNA"/>
</dbReference>
<dbReference type="InterPro" id="IPR001884">
    <property type="entry name" value="IF5A-like"/>
</dbReference>
<dbReference type="Gene3D" id="2.30.30.30">
    <property type="match status" value="1"/>
</dbReference>
<comment type="caution">
    <text evidence="2">The sequence shown here is derived from an EMBL/GenBank/DDBJ whole genome shotgun (WGS) entry which is preliminary data.</text>
</comment>
<dbReference type="Pfam" id="PF21485">
    <property type="entry name" value="IF5A-like_N"/>
    <property type="match status" value="1"/>
</dbReference>
<proteinExistence type="predicted"/>
<keyword evidence="2" id="KW-0648">Protein biosynthesis</keyword>
<dbReference type="Pfam" id="PF01287">
    <property type="entry name" value="eIF-5a"/>
    <property type="match status" value="1"/>
</dbReference>
<protein>
    <submittedName>
        <fullName evidence="2">Translation initiation factor IF-5A</fullName>
    </submittedName>
</protein>
<dbReference type="GO" id="GO:0003743">
    <property type="term" value="F:translation initiation factor activity"/>
    <property type="evidence" value="ECO:0007669"/>
    <property type="project" value="UniProtKB-KW"/>
</dbReference>
<dbReference type="Proteomes" id="UP000187151">
    <property type="component" value="Unassembled WGS sequence"/>
</dbReference>
<dbReference type="InterPro" id="IPR020189">
    <property type="entry name" value="IF5A_C"/>
</dbReference>
<reference evidence="2 3" key="1">
    <citation type="submission" date="2016-01" db="EMBL/GenBank/DDBJ databases">
        <title>Streptomyces amritsarensis strain MTCC 11845 genome sequencing and assembly.</title>
        <authorList>
            <person name="Sharma D."/>
            <person name="Nair G.R."/>
            <person name="Kaur G."/>
            <person name="Manhas R.K."/>
            <person name="Mayilraj S."/>
        </authorList>
    </citation>
    <scope>NUCLEOTIDE SEQUENCE [LARGE SCALE GENOMIC DNA]</scope>
    <source>
        <strain evidence="2 3">MTCC 11845</strain>
    </source>
</reference>